<dbReference type="RefSeq" id="WP_146323576.1">
    <property type="nucleotide sequence ID" value="NZ_BAABLR010000014.1"/>
</dbReference>
<feature type="transmembrane region" description="Helical" evidence="1">
    <location>
        <begin position="135"/>
        <end position="152"/>
    </location>
</feature>
<feature type="transmembrane region" description="Helical" evidence="1">
    <location>
        <begin position="104"/>
        <end position="123"/>
    </location>
</feature>
<feature type="transmembrane region" description="Helical" evidence="1">
    <location>
        <begin position="164"/>
        <end position="185"/>
    </location>
</feature>
<reference evidence="2 3" key="1">
    <citation type="submission" date="2019-08" db="EMBL/GenBank/DDBJ databases">
        <authorList>
            <person name="Lei W."/>
        </authorList>
    </citation>
    <scope>NUCLEOTIDE SEQUENCE [LARGE SCALE GENOMIC DNA]</scope>
    <source>
        <strain evidence="2 3">CCUG 58627</strain>
    </source>
</reference>
<accession>A0A5C5UPN8</accession>
<feature type="transmembrane region" description="Helical" evidence="1">
    <location>
        <begin position="63"/>
        <end position="92"/>
    </location>
</feature>
<evidence type="ECO:0008006" key="4">
    <source>
        <dbReference type="Google" id="ProtNLM"/>
    </source>
</evidence>
<feature type="transmembrane region" description="Helical" evidence="1">
    <location>
        <begin position="37"/>
        <end position="57"/>
    </location>
</feature>
<feature type="transmembrane region" description="Helical" evidence="1">
    <location>
        <begin position="318"/>
        <end position="337"/>
    </location>
</feature>
<evidence type="ECO:0000313" key="3">
    <source>
        <dbReference type="Proteomes" id="UP000320791"/>
    </source>
</evidence>
<dbReference type="Proteomes" id="UP000320791">
    <property type="component" value="Unassembled WGS sequence"/>
</dbReference>
<proteinExistence type="predicted"/>
<gene>
    <name evidence="2" type="ORF">FRX94_02665</name>
</gene>
<evidence type="ECO:0000256" key="1">
    <source>
        <dbReference type="SAM" id="Phobius"/>
    </source>
</evidence>
<dbReference type="OrthoDB" id="4966979at2"/>
<feature type="transmembrane region" description="Helical" evidence="1">
    <location>
        <begin position="12"/>
        <end position="30"/>
    </location>
</feature>
<dbReference type="AlphaFoldDB" id="A0A5C5UPN8"/>
<sequence>MTRLHGIDLARALAILGMVFAHVGPANYFGDALTRGYASATFAVLAGVSLSIISSSYRLMVRGVLLMVIGCLLQLAQSSIAVVLVAIGIIFVLLPPVLRWRSRWVAALCGGFMLIGPGVQVVSEWNGTYTEVLGMPYPAIAWLTYGTLGILIHRHLVHSAALQGIVLVLGTAIGAAGVVVRDVFAEAIWIPKLVSVYFSPEPHQGGLLDVACSCGAASAAIAGCLLLVQMFYRPLYPLRALGAMSLTFYVCHVLTAGPIMDHSVSEPVSVEPMAKNWEKFQTIVRSAETYSEFAAEEQEFYAQTVPESALEETDHTPIFWYTLAAGLVCAPLWLWFFRRGPLEWVMHRLIERAERDRF</sequence>
<name>A0A5C5UPN8_9CORY</name>
<dbReference type="EMBL" id="VOHM01000004">
    <property type="protein sequence ID" value="TWT28491.1"/>
    <property type="molecule type" value="Genomic_DNA"/>
</dbReference>
<evidence type="ECO:0000313" key="2">
    <source>
        <dbReference type="EMBL" id="TWT28491.1"/>
    </source>
</evidence>
<organism evidence="2 3">
    <name type="scientific">Corynebacterium canis</name>
    <dbReference type="NCBI Taxonomy" id="679663"/>
    <lineage>
        <taxon>Bacteria</taxon>
        <taxon>Bacillati</taxon>
        <taxon>Actinomycetota</taxon>
        <taxon>Actinomycetes</taxon>
        <taxon>Mycobacteriales</taxon>
        <taxon>Corynebacteriaceae</taxon>
        <taxon>Corynebacterium</taxon>
    </lineage>
</organism>
<protein>
    <recommendedName>
        <fullName evidence="4">DUF418 domain-containing protein</fullName>
    </recommendedName>
</protein>
<keyword evidence="1" id="KW-0812">Transmembrane</keyword>
<feature type="transmembrane region" description="Helical" evidence="1">
    <location>
        <begin position="205"/>
        <end position="228"/>
    </location>
</feature>
<keyword evidence="3" id="KW-1185">Reference proteome</keyword>
<feature type="transmembrane region" description="Helical" evidence="1">
    <location>
        <begin position="240"/>
        <end position="260"/>
    </location>
</feature>
<keyword evidence="1" id="KW-1133">Transmembrane helix</keyword>
<comment type="caution">
    <text evidence="2">The sequence shown here is derived from an EMBL/GenBank/DDBJ whole genome shotgun (WGS) entry which is preliminary data.</text>
</comment>
<keyword evidence="1" id="KW-0472">Membrane</keyword>